<keyword evidence="9" id="KW-1185">Reference proteome</keyword>
<proteinExistence type="predicted"/>
<keyword evidence="5 6" id="KW-0472">Membrane</keyword>
<comment type="caution">
    <text evidence="8">The sequence shown here is derived from an EMBL/GenBank/DDBJ whole genome shotgun (WGS) entry which is preliminary data.</text>
</comment>
<dbReference type="InterPro" id="IPR011701">
    <property type="entry name" value="MFS"/>
</dbReference>
<evidence type="ECO:0000313" key="9">
    <source>
        <dbReference type="Proteomes" id="UP000316639"/>
    </source>
</evidence>
<gene>
    <name evidence="8" type="ORF">FKR81_23595</name>
</gene>
<dbReference type="AlphaFoldDB" id="A0A563EQL5"/>
<dbReference type="PROSITE" id="PS50850">
    <property type="entry name" value="MFS"/>
    <property type="match status" value="1"/>
</dbReference>
<feature type="domain" description="Major facilitator superfamily (MFS) profile" evidence="7">
    <location>
        <begin position="157"/>
        <end position="426"/>
    </location>
</feature>
<feature type="transmembrane region" description="Helical" evidence="6">
    <location>
        <begin position="356"/>
        <end position="374"/>
    </location>
</feature>
<dbReference type="EMBL" id="VOBR01000015">
    <property type="protein sequence ID" value="TWP49528.1"/>
    <property type="molecule type" value="Genomic_DNA"/>
</dbReference>
<dbReference type="Pfam" id="PF07690">
    <property type="entry name" value="MFS_1"/>
    <property type="match status" value="1"/>
</dbReference>
<feature type="transmembrane region" description="Helical" evidence="6">
    <location>
        <begin position="7"/>
        <end position="30"/>
    </location>
</feature>
<dbReference type="GO" id="GO:0005886">
    <property type="term" value="C:plasma membrane"/>
    <property type="evidence" value="ECO:0007669"/>
    <property type="project" value="UniProtKB-SubCell"/>
</dbReference>
<keyword evidence="3 6" id="KW-0812">Transmembrane</keyword>
<dbReference type="OrthoDB" id="9815525at2"/>
<organism evidence="8 9">
    <name type="scientific">Lentzea tibetensis</name>
    <dbReference type="NCBI Taxonomy" id="2591470"/>
    <lineage>
        <taxon>Bacteria</taxon>
        <taxon>Bacillati</taxon>
        <taxon>Actinomycetota</taxon>
        <taxon>Actinomycetes</taxon>
        <taxon>Pseudonocardiales</taxon>
        <taxon>Pseudonocardiaceae</taxon>
        <taxon>Lentzea</taxon>
    </lineage>
</organism>
<feature type="transmembrane region" description="Helical" evidence="6">
    <location>
        <begin position="293"/>
        <end position="313"/>
    </location>
</feature>
<accession>A0A563EQL5</accession>
<feature type="transmembrane region" description="Helical" evidence="6">
    <location>
        <begin position="270"/>
        <end position="287"/>
    </location>
</feature>
<protein>
    <submittedName>
        <fullName evidence="8">MFS transporter</fullName>
    </submittedName>
</protein>
<sequence>MNRFWSATIVSELGTHVTTLAMPLFVLTVLHGSATDVGLLNAARWLPYLLFGLLAGALVDRWRRVPVLVTSDIGRAVLLTVVALFVRDFTLLLAIMLVVGLLSLGHDVATQSFLPRLVPTDRLPTANARLAQTGSAAAATGPLAGGTLVTVLGAPLSIVLDGFSYLVSGLLTATVRVDEPPAPAKRGTIREGLAWVYRHPMLKPLALNTHAWMVFSSAAGAVYVPFATLDLHLSPFELGVTLAFAGAGGVLGGAVSGWAARRFGLGRSAVTARFLPLVAFAIIALSHDWTGAAAGQFLFWLGIGIESPSTIAYRQSVTPDRLQGRMNATIRSFNWGVVAIGAPVGGWLADHTGHRTTFWVAVAGFALTAVTFACSRFRLVSAPPAVGAVGAGQPADVERVQCVAAAAEPAADPVLPQRERVDDVER</sequence>
<evidence type="ECO:0000256" key="2">
    <source>
        <dbReference type="ARBA" id="ARBA00022475"/>
    </source>
</evidence>
<feature type="transmembrane region" description="Helical" evidence="6">
    <location>
        <begin position="238"/>
        <end position="258"/>
    </location>
</feature>
<dbReference type="Gene3D" id="1.20.1250.20">
    <property type="entry name" value="MFS general substrate transporter like domains"/>
    <property type="match status" value="1"/>
</dbReference>
<dbReference type="CDD" id="cd06173">
    <property type="entry name" value="MFS_MefA_like"/>
    <property type="match status" value="1"/>
</dbReference>
<dbReference type="InterPro" id="IPR020846">
    <property type="entry name" value="MFS_dom"/>
</dbReference>
<evidence type="ECO:0000256" key="3">
    <source>
        <dbReference type="ARBA" id="ARBA00022692"/>
    </source>
</evidence>
<dbReference type="SUPFAM" id="SSF103473">
    <property type="entry name" value="MFS general substrate transporter"/>
    <property type="match status" value="1"/>
</dbReference>
<evidence type="ECO:0000256" key="6">
    <source>
        <dbReference type="SAM" id="Phobius"/>
    </source>
</evidence>
<reference evidence="8 9" key="1">
    <citation type="submission" date="2019-07" db="EMBL/GenBank/DDBJ databases">
        <title>Lentzea xizangensis sp. nov., isolated from Qinghai-Tibetan Plateau Soils.</title>
        <authorList>
            <person name="Huang J."/>
        </authorList>
    </citation>
    <scope>NUCLEOTIDE SEQUENCE [LARGE SCALE GENOMIC DNA]</scope>
    <source>
        <strain evidence="8 9">FXJ1.1311</strain>
    </source>
</reference>
<feature type="transmembrane region" description="Helical" evidence="6">
    <location>
        <begin position="91"/>
        <end position="109"/>
    </location>
</feature>
<feature type="transmembrane region" description="Helical" evidence="6">
    <location>
        <begin position="42"/>
        <end position="59"/>
    </location>
</feature>
<evidence type="ECO:0000259" key="7">
    <source>
        <dbReference type="PROSITE" id="PS50850"/>
    </source>
</evidence>
<keyword evidence="4 6" id="KW-1133">Transmembrane helix</keyword>
<feature type="transmembrane region" description="Helical" evidence="6">
    <location>
        <begin position="205"/>
        <end position="226"/>
    </location>
</feature>
<evidence type="ECO:0000256" key="1">
    <source>
        <dbReference type="ARBA" id="ARBA00004651"/>
    </source>
</evidence>
<evidence type="ECO:0000256" key="4">
    <source>
        <dbReference type="ARBA" id="ARBA00022989"/>
    </source>
</evidence>
<name>A0A563EQL5_9PSEU</name>
<dbReference type="PANTHER" id="PTHR23513">
    <property type="entry name" value="INTEGRAL MEMBRANE EFFLUX PROTEIN-RELATED"/>
    <property type="match status" value="1"/>
</dbReference>
<dbReference type="PANTHER" id="PTHR23513:SF6">
    <property type="entry name" value="MAJOR FACILITATOR SUPERFAMILY ASSOCIATED DOMAIN-CONTAINING PROTEIN"/>
    <property type="match status" value="1"/>
</dbReference>
<evidence type="ECO:0000256" key="5">
    <source>
        <dbReference type="ARBA" id="ARBA00023136"/>
    </source>
</evidence>
<dbReference type="GO" id="GO:0022857">
    <property type="term" value="F:transmembrane transporter activity"/>
    <property type="evidence" value="ECO:0007669"/>
    <property type="project" value="InterPro"/>
</dbReference>
<comment type="subcellular location">
    <subcellularLocation>
        <location evidence="1">Cell membrane</location>
        <topology evidence="1">Multi-pass membrane protein</topology>
    </subcellularLocation>
</comment>
<dbReference type="RefSeq" id="WP_146354453.1">
    <property type="nucleotide sequence ID" value="NZ_VOBR01000015.1"/>
</dbReference>
<evidence type="ECO:0000313" key="8">
    <source>
        <dbReference type="EMBL" id="TWP49528.1"/>
    </source>
</evidence>
<keyword evidence="2" id="KW-1003">Cell membrane</keyword>
<dbReference type="InterPro" id="IPR036259">
    <property type="entry name" value="MFS_trans_sf"/>
</dbReference>
<feature type="transmembrane region" description="Helical" evidence="6">
    <location>
        <begin position="333"/>
        <end position="350"/>
    </location>
</feature>
<dbReference type="Proteomes" id="UP000316639">
    <property type="component" value="Unassembled WGS sequence"/>
</dbReference>